<evidence type="ECO:0000313" key="1">
    <source>
        <dbReference type="EMBL" id="CDW74321.1"/>
    </source>
</evidence>
<dbReference type="EMBL" id="CCKQ01003212">
    <property type="protein sequence ID" value="CDW74321.1"/>
    <property type="molecule type" value="Genomic_DNA"/>
</dbReference>
<accession>A0A077ZXP1</accession>
<gene>
    <name evidence="1" type="primary">Contig3960.g4238</name>
    <name evidence="1" type="ORF">STYLEM_3316</name>
</gene>
<name>A0A077ZXP1_STYLE</name>
<dbReference type="AlphaFoldDB" id="A0A077ZXP1"/>
<dbReference type="OrthoDB" id="10685113at2759"/>
<dbReference type="Proteomes" id="UP000039865">
    <property type="component" value="Unassembled WGS sequence"/>
</dbReference>
<organism evidence="1 2">
    <name type="scientific">Stylonychia lemnae</name>
    <name type="common">Ciliate</name>
    <dbReference type="NCBI Taxonomy" id="5949"/>
    <lineage>
        <taxon>Eukaryota</taxon>
        <taxon>Sar</taxon>
        <taxon>Alveolata</taxon>
        <taxon>Ciliophora</taxon>
        <taxon>Intramacronucleata</taxon>
        <taxon>Spirotrichea</taxon>
        <taxon>Stichotrichia</taxon>
        <taxon>Sporadotrichida</taxon>
        <taxon>Oxytrichidae</taxon>
        <taxon>Stylonychinae</taxon>
        <taxon>Stylonychia</taxon>
    </lineage>
</organism>
<keyword evidence="2" id="KW-1185">Reference proteome</keyword>
<proteinExistence type="predicted"/>
<protein>
    <submittedName>
        <fullName evidence="1">Uncharacterized protein</fullName>
    </submittedName>
</protein>
<sequence length="821" mass="94985">MGANSFKGSAIMSGATTKASYLIQNSAKGTIISNSESQFSGVSNQQKIIQQRNHRHFLSNEKPQFDITNRDRFQKSIFKTVCEQKKEFEFTDGPQFESSFEDSLNQSLNKSSDRDVQTTIKKEFVSNMNPHYLKRRDQMLNDYVWYAAYDDDLLNDNMLRNIKKCGDKTFPLEFQSLRIESFEIVFQEPNFIYLQKKHVKYSCLINYQNAQVLIKAFLISFQQLVDLCVIKNRNFLSLREPDEFDDNVVITQASDQELYEIQFPESGEPINYDMIFSLGKYDGLPIFAFSNKDKSYINGRPSMQPSFLKHIGNCQVNIEFISSIFRGLSESFPQFTVDYLLFYLYSKPGINQKLTIEELTTVRLQGLQDSFRQLEETKRQTLNKIIEQSSIDQNYFDMEHSLMKNKQRSDMKFNTNNKQNNQGKVQNLLNSLTKQEIVDPFQSNKFQSSATGGGRRFNQSISNGLKLFRSYQRSPMTISSQDQGVFVIHRQEEDLIKRIDFQEEYLDSLENDLSPQKNNFNYDINNNNGVQVNISNLLDENSVQSSSASKFPVFIEDLRFEYQDFSPQQQHQNQFQRYRRKFNVSSSQQNINLSNQLSQQNLGVRKVKRVPLKDIKNTVMSSLMKKNQAIENQTRKYNFHPLKRIQSGESSNNVSPIGKRRSFGDCSLSNLQIEECSNISDVSYGKNYLISSNKDQNYQINQQLFNNNFGVKGPAFRLQTQPSNTASYVCHTNSKNSLLQYKGDINKENNIKIVSDRSKNFHNSRGISSYHRAKTNLTATKNQLSATSGIKASTQTQKTETFINEIKSILDNMTTQKNLRY</sequence>
<reference evidence="1 2" key="1">
    <citation type="submission" date="2014-06" db="EMBL/GenBank/DDBJ databases">
        <authorList>
            <person name="Swart Estienne"/>
        </authorList>
    </citation>
    <scope>NUCLEOTIDE SEQUENCE [LARGE SCALE GENOMIC DNA]</scope>
    <source>
        <strain evidence="1 2">130c</strain>
    </source>
</reference>
<dbReference type="InParanoid" id="A0A077ZXP1"/>
<evidence type="ECO:0000313" key="2">
    <source>
        <dbReference type="Proteomes" id="UP000039865"/>
    </source>
</evidence>